<evidence type="ECO:0000313" key="6">
    <source>
        <dbReference type="Proteomes" id="UP000187209"/>
    </source>
</evidence>
<feature type="domain" description="RING-type" evidence="4">
    <location>
        <begin position="571"/>
        <end position="605"/>
    </location>
</feature>
<dbReference type="OrthoDB" id="9049620at2759"/>
<evidence type="ECO:0000259" key="4">
    <source>
        <dbReference type="PROSITE" id="PS50089"/>
    </source>
</evidence>
<name>A0A1R2BSH9_9CILI</name>
<keyword evidence="6" id="KW-1185">Reference proteome</keyword>
<evidence type="ECO:0000256" key="2">
    <source>
        <dbReference type="SAM" id="Coils"/>
    </source>
</evidence>
<dbReference type="Proteomes" id="UP000187209">
    <property type="component" value="Unassembled WGS sequence"/>
</dbReference>
<feature type="compositionally biased region" description="Polar residues" evidence="3">
    <location>
        <begin position="9"/>
        <end position="19"/>
    </location>
</feature>
<feature type="region of interest" description="Disordered" evidence="3">
    <location>
        <begin position="1"/>
        <end position="37"/>
    </location>
</feature>
<gene>
    <name evidence="5" type="ORF">SteCoe_20128</name>
</gene>
<feature type="coiled-coil region" evidence="2">
    <location>
        <begin position="271"/>
        <end position="344"/>
    </location>
</feature>
<dbReference type="InterPro" id="IPR001841">
    <property type="entry name" value="Znf_RING"/>
</dbReference>
<feature type="compositionally biased region" description="Basic and acidic residues" evidence="3">
    <location>
        <begin position="25"/>
        <end position="37"/>
    </location>
</feature>
<dbReference type="AlphaFoldDB" id="A0A1R2BSH9"/>
<sequence>MQKAKDKSPLNNAAQQMMNSAPREGTSDSKRQNLQEAQQKIEELTNDIQLKDMTILGYQRNCEALSLMHKEEKQKSLGWTEKIAAMEKENSALKTKIQTLENQKTKVLKDLEKAQEEIGKFYRNAEEYRSCRLENQTIKSLLEKKKKEVEELTRKLEICKGESDALKKLKVDLGANLKKVESDYECLKKERPELLDEIDRLRHEYDEILIEMNKKQASLEDNYKELNVVKAREYKYFTELSAIKTSLNAEKDELYATRAKLVELYEHYKLLEDQIETKQALLQLADSTEKELKQKIIALEKVLKDKQESMKLWYNEKETTTQLLDQANREIEKLLIENESLKENEQNRQNYHAAFVYLVGELEKVVRWYDVESTKLGKQNNKLEIPSEPFEEKMEKILLHLSTIFSESLLIMKHYEELNQRYNTTVIELHNTRNKQPSAAEGDEISKLNDIVKTHEGTIEELRKKQQSLIENAQIKNLENEKYRIELDIAVQKIHMMEKELKLKSAMITQYEQKFSGDPDELLNRIELLKNELESFSVNRNDSKEDKNKELQQTVGKISHALESIVANLSCNNCLNTFTDPVVQVPCGHVTCSRCISGNSCKDCKKHTTQNVRISLVDDFSSKVTYMKQALADIELMISL</sequence>
<accession>A0A1R2BSH9</accession>
<dbReference type="PROSITE" id="PS50089">
    <property type="entry name" value="ZF_RING_2"/>
    <property type="match status" value="1"/>
</dbReference>
<evidence type="ECO:0000256" key="3">
    <source>
        <dbReference type="SAM" id="MobiDB-lite"/>
    </source>
</evidence>
<evidence type="ECO:0000313" key="5">
    <source>
        <dbReference type="EMBL" id="OMJ79779.1"/>
    </source>
</evidence>
<proteinExistence type="predicted"/>
<keyword evidence="1" id="KW-0479">Metal-binding</keyword>
<keyword evidence="1" id="KW-0863">Zinc-finger</keyword>
<dbReference type="EMBL" id="MPUH01000454">
    <property type="protein sequence ID" value="OMJ79779.1"/>
    <property type="molecule type" value="Genomic_DNA"/>
</dbReference>
<feature type="coiled-coil region" evidence="2">
    <location>
        <begin position="415"/>
        <end position="500"/>
    </location>
</feature>
<dbReference type="InterPro" id="IPR013083">
    <property type="entry name" value="Znf_RING/FYVE/PHD"/>
</dbReference>
<feature type="coiled-coil region" evidence="2">
    <location>
        <begin position="83"/>
        <end position="229"/>
    </location>
</feature>
<keyword evidence="1" id="KW-0862">Zinc</keyword>
<reference evidence="5 6" key="1">
    <citation type="submission" date="2016-11" db="EMBL/GenBank/DDBJ databases">
        <title>The macronuclear genome of Stentor coeruleus: a giant cell with tiny introns.</title>
        <authorList>
            <person name="Slabodnick M."/>
            <person name="Ruby J.G."/>
            <person name="Reiff S.B."/>
            <person name="Swart E.C."/>
            <person name="Gosai S."/>
            <person name="Prabakaran S."/>
            <person name="Witkowska E."/>
            <person name="Larue G.E."/>
            <person name="Fisher S."/>
            <person name="Freeman R.M."/>
            <person name="Gunawardena J."/>
            <person name="Chu W."/>
            <person name="Stover N.A."/>
            <person name="Gregory B.D."/>
            <person name="Nowacki M."/>
            <person name="Derisi J."/>
            <person name="Roy S.W."/>
            <person name="Marshall W.F."/>
            <person name="Sood P."/>
        </authorList>
    </citation>
    <scope>NUCLEOTIDE SEQUENCE [LARGE SCALE GENOMIC DNA]</scope>
    <source>
        <strain evidence="5">WM001</strain>
    </source>
</reference>
<dbReference type="SUPFAM" id="SSF57850">
    <property type="entry name" value="RING/U-box"/>
    <property type="match status" value="1"/>
</dbReference>
<evidence type="ECO:0000256" key="1">
    <source>
        <dbReference type="PROSITE-ProRule" id="PRU00175"/>
    </source>
</evidence>
<comment type="caution">
    <text evidence="5">The sequence shown here is derived from an EMBL/GenBank/DDBJ whole genome shotgun (WGS) entry which is preliminary data.</text>
</comment>
<dbReference type="Gene3D" id="3.30.40.10">
    <property type="entry name" value="Zinc/RING finger domain, C3HC4 (zinc finger)"/>
    <property type="match status" value="1"/>
</dbReference>
<protein>
    <recommendedName>
        <fullName evidence="4">RING-type domain-containing protein</fullName>
    </recommendedName>
</protein>
<keyword evidence="2" id="KW-0175">Coiled coil</keyword>
<organism evidence="5 6">
    <name type="scientific">Stentor coeruleus</name>
    <dbReference type="NCBI Taxonomy" id="5963"/>
    <lineage>
        <taxon>Eukaryota</taxon>
        <taxon>Sar</taxon>
        <taxon>Alveolata</taxon>
        <taxon>Ciliophora</taxon>
        <taxon>Postciliodesmatophora</taxon>
        <taxon>Heterotrichea</taxon>
        <taxon>Heterotrichida</taxon>
        <taxon>Stentoridae</taxon>
        <taxon>Stentor</taxon>
    </lineage>
</organism>
<dbReference type="GO" id="GO:0008270">
    <property type="term" value="F:zinc ion binding"/>
    <property type="evidence" value="ECO:0007669"/>
    <property type="project" value="UniProtKB-KW"/>
</dbReference>